<protein>
    <submittedName>
        <fullName evidence="6">Uncharacterized protein</fullName>
    </submittedName>
</protein>
<comment type="subcellular location">
    <subcellularLocation>
        <location evidence="1">Nucleus</location>
    </subcellularLocation>
</comment>
<evidence type="ECO:0000256" key="4">
    <source>
        <dbReference type="ARBA" id="ARBA00023204"/>
    </source>
</evidence>
<gene>
    <name evidence="6" type="ORF">Sjap_005677</name>
</gene>
<dbReference type="EMBL" id="JBBNAE010000002">
    <property type="protein sequence ID" value="KAK9145774.1"/>
    <property type="molecule type" value="Genomic_DNA"/>
</dbReference>
<comment type="similarity">
    <text evidence="2">Belongs to the rad1 family.</text>
</comment>
<comment type="caution">
    <text evidence="6">The sequence shown here is derived from an EMBL/GenBank/DDBJ whole genome shotgun (WGS) entry which is preliminary data.</text>
</comment>
<sequence>MAVIDEEIADVDASRDVRGSHSEDGARPDRVYSPFCVLWSLGIVIGVGDLEESNWDLGFGSVESSASDDYIFAEIKTRNPNSISLDYIFRPVWSTPVSSVIKSSALKKAIDDLQWPGSSIQITLRQSPPRVSFTAEAGGDNDGEIQLQVLQITLAEYMHIFAWPMPANGVVEMKTCCVERDSEAILLCWSSWK</sequence>
<dbReference type="GO" id="GO:0000077">
    <property type="term" value="P:DNA damage checkpoint signaling"/>
    <property type="evidence" value="ECO:0007669"/>
    <property type="project" value="InterPro"/>
</dbReference>
<keyword evidence="5" id="KW-0539">Nucleus</keyword>
<dbReference type="InterPro" id="IPR003021">
    <property type="entry name" value="Rad1_Rec1_Rad17"/>
</dbReference>
<keyword evidence="4" id="KW-0234">DNA repair</keyword>
<dbReference type="PANTHER" id="PTHR10870:SF0">
    <property type="entry name" value="CELL CYCLE CHECKPOINT PROTEIN RAD1"/>
    <property type="match status" value="1"/>
</dbReference>
<evidence type="ECO:0000313" key="6">
    <source>
        <dbReference type="EMBL" id="KAK9145774.1"/>
    </source>
</evidence>
<dbReference type="AlphaFoldDB" id="A0AAP0K661"/>
<proteinExistence type="inferred from homology"/>
<accession>A0AAP0K661</accession>
<dbReference type="Proteomes" id="UP001417504">
    <property type="component" value="Unassembled WGS sequence"/>
</dbReference>
<reference evidence="6 7" key="1">
    <citation type="submission" date="2024-01" db="EMBL/GenBank/DDBJ databases">
        <title>Genome assemblies of Stephania.</title>
        <authorList>
            <person name="Yang L."/>
        </authorList>
    </citation>
    <scope>NUCLEOTIDE SEQUENCE [LARGE SCALE GENOMIC DNA]</scope>
    <source>
        <strain evidence="6">QJT</strain>
        <tissue evidence="6">Leaf</tissue>
    </source>
</reference>
<evidence type="ECO:0000313" key="7">
    <source>
        <dbReference type="Proteomes" id="UP001417504"/>
    </source>
</evidence>
<keyword evidence="3" id="KW-0227">DNA damage</keyword>
<organism evidence="6 7">
    <name type="scientific">Stephania japonica</name>
    <dbReference type="NCBI Taxonomy" id="461633"/>
    <lineage>
        <taxon>Eukaryota</taxon>
        <taxon>Viridiplantae</taxon>
        <taxon>Streptophyta</taxon>
        <taxon>Embryophyta</taxon>
        <taxon>Tracheophyta</taxon>
        <taxon>Spermatophyta</taxon>
        <taxon>Magnoliopsida</taxon>
        <taxon>Ranunculales</taxon>
        <taxon>Menispermaceae</taxon>
        <taxon>Menispermoideae</taxon>
        <taxon>Cissampelideae</taxon>
        <taxon>Stephania</taxon>
    </lineage>
</organism>
<dbReference type="PANTHER" id="PTHR10870">
    <property type="entry name" value="CELL CYCLE CHECKPOINT PROTEIN RAD1"/>
    <property type="match status" value="1"/>
</dbReference>
<evidence type="ECO:0000256" key="5">
    <source>
        <dbReference type="ARBA" id="ARBA00023242"/>
    </source>
</evidence>
<evidence type="ECO:0000256" key="1">
    <source>
        <dbReference type="ARBA" id="ARBA00004123"/>
    </source>
</evidence>
<dbReference type="GO" id="GO:0030896">
    <property type="term" value="C:checkpoint clamp complex"/>
    <property type="evidence" value="ECO:0007669"/>
    <property type="project" value="TreeGrafter"/>
</dbReference>
<evidence type="ECO:0000256" key="3">
    <source>
        <dbReference type="ARBA" id="ARBA00022763"/>
    </source>
</evidence>
<evidence type="ECO:0000256" key="2">
    <source>
        <dbReference type="ARBA" id="ARBA00010991"/>
    </source>
</evidence>
<keyword evidence="7" id="KW-1185">Reference proteome</keyword>
<dbReference type="GO" id="GO:0006281">
    <property type="term" value="P:DNA repair"/>
    <property type="evidence" value="ECO:0007669"/>
    <property type="project" value="UniProtKB-KW"/>
</dbReference>
<name>A0AAP0K661_9MAGN</name>